<dbReference type="Proteomes" id="UP000295097">
    <property type="component" value="Unassembled WGS sequence"/>
</dbReference>
<dbReference type="SUPFAM" id="SSF47413">
    <property type="entry name" value="lambda repressor-like DNA-binding domains"/>
    <property type="match status" value="1"/>
</dbReference>
<proteinExistence type="inferred from homology"/>
<reference evidence="7 8" key="1">
    <citation type="submission" date="2019-03" db="EMBL/GenBank/DDBJ databases">
        <title>Freshwater and sediment microbial communities from various areas in North America, analyzing microbe dynamics in response to fracking.</title>
        <authorList>
            <person name="Lamendella R."/>
        </authorList>
    </citation>
    <scope>NUCLEOTIDE SEQUENCE [LARGE SCALE GENOMIC DNA]</scope>
    <source>
        <strain evidence="7 8">175.2</strain>
    </source>
</reference>
<protein>
    <submittedName>
        <fullName evidence="7">Nlp family transcriptional regulator</fullName>
    </submittedName>
</protein>
<organism evidence="7 8">
    <name type="scientific">Martelella mediterranea</name>
    <dbReference type="NCBI Taxonomy" id="293089"/>
    <lineage>
        <taxon>Bacteria</taxon>
        <taxon>Pseudomonadati</taxon>
        <taxon>Pseudomonadota</taxon>
        <taxon>Alphaproteobacteria</taxon>
        <taxon>Hyphomicrobiales</taxon>
        <taxon>Aurantimonadaceae</taxon>
        <taxon>Martelella</taxon>
    </lineage>
</organism>
<accession>A0A4R3NPJ0</accession>
<dbReference type="AlphaFoldDB" id="A0A4R3NPJ0"/>
<dbReference type="GO" id="GO:0003677">
    <property type="term" value="F:DNA binding"/>
    <property type="evidence" value="ECO:0007669"/>
    <property type="project" value="UniProtKB-KW"/>
</dbReference>
<gene>
    <name evidence="7" type="ORF">EDC90_101751</name>
</gene>
<evidence type="ECO:0000256" key="5">
    <source>
        <dbReference type="SAM" id="MobiDB-lite"/>
    </source>
</evidence>
<evidence type="ECO:0000313" key="8">
    <source>
        <dbReference type="Proteomes" id="UP000295097"/>
    </source>
</evidence>
<keyword evidence="3" id="KW-0238">DNA-binding</keyword>
<evidence type="ECO:0000259" key="6">
    <source>
        <dbReference type="Pfam" id="PF13693"/>
    </source>
</evidence>
<keyword evidence="8" id="KW-1185">Reference proteome</keyword>
<dbReference type="RefSeq" id="WP_132311845.1">
    <property type="nucleotide sequence ID" value="NZ_SMAR01000017.1"/>
</dbReference>
<keyword evidence="4" id="KW-0804">Transcription</keyword>
<dbReference type="InterPro" id="IPR038722">
    <property type="entry name" value="Ner_HTH_dom"/>
</dbReference>
<dbReference type="OrthoDB" id="531446at2"/>
<dbReference type="InterPro" id="IPR010982">
    <property type="entry name" value="Lambda_DNA-bd_dom_sf"/>
</dbReference>
<dbReference type="Pfam" id="PF13693">
    <property type="entry name" value="HTH_35"/>
    <property type="match status" value="1"/>
</dbReference>
<evidence type="ECO:0000313" key="7">
    <source>
        <dbReference type="EMBL" id="TCT37661.1"/>
    </source>
</evidence>
<comment type="caution">
    <text evidence="7">The sequence shown here is derived from an EMBL/GenBank/DDBJ whole genome shotgun (WGS) entry which is preliminary data.</text>
</comment>
<evidence type="ECO:0000256" key="2">
    <source>
        <dbReference type="ARBA" id="ARBA00023015"/>
    </source>
</evidence>
<dbReference type="Gene3D" id="1.10.260.40">
    <property type="entry name" value="lambda repressor-like DNA-binding domains"/>
    <property type="match status" value="1"/>
</dbReference>
<feature type="domain" description="Ner winged helix-turn-helix DNA-binding" evidence="6">
    <location>
        <begin position="7"/>
        <end position="78"/>
    </location>
</feature>
<keyword evidence="2" id="KW-0805">Transcription regulation</keyword>
<evidence type="ECO:0000256" key="4">
    <source>
        <dbReference type="ARBA" id="ARBA00023163"/>
    </source>
</evidence>
<sequence>MSKPTNWTWKRILWQIHERGMTLEQLALRNGRNPNSFRKVSRQKNSIDQQIIADFIGTDAKELWPDRYPQTKSRIYDSRKWGPLESQKSDDVSDSRRAA</sequence>
<feature type="region of interest" description="Disordered" evidence="5">
    <location>
        <begin position="79"/>
        <end position="99"/>
    </location>
</feature>
<dbReference type="EMBL" id="SMAR01000017">
    <property type="protein sequence ID" value="TCT37661.1"/>
    <property type="molecule type" value="Genomic_DNA"/>
</dbReference>
<evidence type="ECO:0000256" key="3">
    <source>
        <dbReference type="ARBA" id="ARBA00023125"/>
    </source>
</evidence>
<name>A0A4R3NPJ0_9HYPH</name>
<comment type="similarity">
    <text evidence="1">Belongs to the ner transcriptional regulatory family.</text>
</comment>
<evidence type="ECO:0000256" key="1">
    <source>
        <dbReference type="ARBA" id="ARBA00006157"/>
    </source>
</evidence>